<dbReference type="Proteomes" id="UP000604046">
    <property type="component" value="Unassembled WGS sequence"/>
</dbReference>
<dbReference type="OrthoDB" id="5286829at2759"/>
<dbReference type="Pfam" id="PF00756">
    <property type="entry name" value="Esterase"/>
    <property type="match status" value="1"/>
</dbReference>
<gene>
    <name evidence="1" type="ORF">SNAT2548_LOCUS33760</name>
</gene>
<proteinExistence type="predicted"/>
<dbReference type="InterPro" id="IPR029058">
    <property type="entry name" value="AB_hydrolase_fold"/>
</dbReference>
<evidence type="ECO:0008006" key="3">
    <source>
        <dbReference type="Google" id="ProtNLM"/>
    </source>
</evidence>
<dbReference type="EMBL" id="CAJNDS010002776">
    <property type="protein sequence ID" value="CAE7593018.1"/>
    <property type="molecule type" value="Genomic_DNA"/>
</dbReference>
<dbReference type="AlphaFoldDB" id="A0A812V2I2"/>
<reference evidence="1" key="1">
    <citation type="submission" date="2021-02" db="EMBL/GenBank/DDBJ databases">
        <authorList>
            <person name="Dougan E. K."/>
            <person name="Rhodes N."/>
            <person name="Thang M."/>
            <person name="Chan C."/>
        </authorList>
    </citation>
    <scope>NUCLEOTIDE SEQUENCE</scope>
</reference>
<organism evidence="1 2">
    <name type="scientific">Symbiodinium natans</name>
    <dbReference type="NCBI Taxonomy" id="878477"/>
    <lineage>
        <taxon>Eukaryota</taxon>
        <taxon>Sar</taxon>
        <taxon>Alveolata</taxon>
        <taxon>Dinophyceae</taxon>
        <taxon>Suessiales</taxon>
        <taxon>Symbiodiniaceae</taxon>
        <taxon>Symbiodinium</taxon>
    </lineage>
</organism>
<evidence type="ECO:0000313" key="2">
    <source>
        <dbReference type="Proteomes" id="UP000604046"/>
    </source>
</evidence>
<protein>
    <recommendedName>
        <fullName evidence="3">Esterase</fullName>
    </recommendedName>
</protein>
<sequence length="256" mass="28374">MAGILRGVVPYVCGGKPTLQGSVTEHQTEQGVWYFLYTPPRPSTSILYHLHGAGEIFAFVRKEVYWTAAALEQAGKSVHIVAPHDVTKFGMWADGKKVRMATSVMNDVMPHAERGLVIEKRCIQGFSMGGFGAALLGLRRPDLFSGIVSWDGALHSWETLTRNRAFIARDQFDNSEAMFDENSPWKAAEACPNKNMPVLILVGSMPATLEYGRRFHKHLEDSGMQQITLVETGLIHSLQPFLAAHGQQATRFLFGD</sequence>
<comment type="caution">
    <text evidence="1">The sequence shown here is derived from an EMBL/GenBank/DDBJ whole genome shotgun (WGS) entry which is preliminary data.</text>
</comment>
<dbReference type="Gene3D" id="3.40.50.1820">
    <property type="entry name" value="alpha/beta hydrolase"/>
    <property type="match status" value="1"/>
</dbReference>
<evidence type="ECO:0000313" key="1">
    <source>
        <dbReference type="EMBL" id="CAE7593018.1"/>
    </source>
</evidence>
<keyword evidence="2" id="KW-1185">Reference proteome</keyword>
<name>A0A812V2I2_9DINO</name>
<dbReference type="InterPro" id="IPR000801">
    <property type="entry name" value="Esterase-like"/>
</dbReference>
<dbReference type="SUPFAM" id="SSF53474">
    <property type="entry name" value="alpha/beta-Hydrolases"/>
    <property type="match status" value="1"/>
</dbReference>
<accession>A0A812V2I2</accession>